<dbReference type="InterPro" id="IPR036049">
    <property type="entry name" value="Ribosomal_uL29_sf"/>
</dbReference>
<dbReference type="Gene3D" id="1.10.287.310">
    <property type="match status" value="1"/>
</dbReference>
<dbReference type="InterPro" id="IPR018254">
    <property type="entry name" value="Ribosomal_uL29_CS"/>
</dbReference>
<evidence type="ECO:0000256" key="4">
    <source>
        <dbReference type="ARBA" id="ARBA00035204"/>
    </source>
</evidence>
<gene>
    <name evidence="5 6" type="primary">rpmC</name>
    <name evidence="5" type="synonym">rpl29</name>
    <name evidence="6" type="ORF">V2H45_07620</name>
</gene>
<dbReference type="RefSeq" id="WP_330483037.1">
    <property type="nucleotide sequence ID" value="NZ_JAZBJZ010000022.1"/>
</dbReference>
<accession>A0AAW9PYB8</accession>
<evidence type="ECO:0000256" key="1">
    <source>
        <dbReference type="ARBA" id="ARBA00009254"/>
    </source>
</evidence>
<evidence type="ECO:0000313" key="6">
    <source>
        <dbReference type="EMBL" id="MEE3716609.1"/>
    </source>
</evidence>
<dbReference type="InterPro" id="IPR001854">
    <property type="entry name" value="Ribosomal_uL29"/>
</dbReference>
<dbReference type="AlphaFoldDB" id="A0AAW9PYB8"/>
<sequence>MALPKVQSARELSDEELQSQILSVKKELFTLRLKSATRQPVKPHEFGHAKHRLAQLMTVERERQSRA</sequence>
<dbReference type="CDD" id="cd00427">
    <property type="entry name" value="Ribosomal_L29_HIP"/>
    <property type="match status" value="1"/>
</dbReference>
<dbReference type="PANTHER" id="PTHR10916:SF0">
    <property type="entry name" value="LARGE RIBOSOMAL SUBUNIT PROTEIN UL29C"/>
    <property type="match status" value="1"/>
</dbReference>
<dbReference type="InterPro" id="IPR050063">
    <property type="entry name" value="Ribosomal_protein_uL29"/>
</dbReference>
<dbReference type="SUPFAM" id="SSF46561">
    <property type="entry name" value="Ribosomal protein L29 (L29p)"/>
    <property type="match status" value="1"/>
</dbReference>
<dbReference type="EMBL" id="JAZBJZ010000022">
    <property type="protein sequence ID" value="MEE3716609.1"/>
    <property type="molecule type" value="Genomic_DNA"/>
</dbReference>
<organism evidence="6 7">
    <name type="scientific">Tumidithrix elongata BACA0141</name>
    <dbReference type="NCBI Taxonomy" id="2716417"/>
    <lineage>
        <taxon>Bacteria</taxon>
        <taxon>Bacillati</taxon>
        <taxon>Cyanobacteriota</taxon>
        <taxon>Cyanophyceae</taxon>
        <taxon>Pseudanabaenales</taxon>
        <taxon>Pseudanabaenaceae</taxon>
        <taxon>Tumidithrix</taxon>
        <taxon>Tumidithrix elongata</taxon>
    </lineage>
</organism>
<evidence type="ECO:0000256" key="5">
    <source>
        <dbReference type="HAMAP-Rule" id="MF_00374"/>
    </source>
</evidence>
<reference evidence="6" key="1">
    <citation type="submission" date="2024-01" db="EMBL/GenBank/DDBJ databases">
        <title>Bank of Algae and Cyanobacteria of the Azores (BACA) strain genomes.</title>
        <authorList>
            <person name="Luz R."/>
            <person name="Cordeiro R."/>
            <person name="Fonseca A."/>
            <person name="Goncalves V."/>
        </authorList>
    </citation>
    <scope>NUCLEOTIDE SEQUENCE</scope>
    <source>
        <strain evidence="6">BACA0141</strain>
    </source>
</reference>
<keyword evidence="7" id="KW-1185">Reference proteome</keyword>
<dbReference type="Pfam" id="PF00831">
    <property type="entry name" value="Ribosomal_L29"/>
    <property type="match status" value="1"/>
</dbReference>
<dbReference type="Proteomes" id="UP001333818">
    <property type="component" value="Unassembled WGS sequence"/>
</dbReference>
<dbReference type="PANTHER" id="PTHR10916">
    <property type="entry name" value="60S RIBOSOMAL PROTEIN L35/50S RIBOSOMAL PROTEIN L29"/>
    <property type="match status" value="1"/>
</dbReference>
<comment type="similarity">
    <text evidence="1 5">Belongs to the universal ribosomal protein uL29 family.</text>
</comment>
<dbReference type="GO" id="GO:0022625">
    <property type="term" value="C:cytosolic large ribosomal subunit"/>
    <property type="evidence" value="ECO:0007669"/>
    <property type="project" value="TreeGrafter"/>
</dbReference>
<dbReference type="GO" id="GO:0003735">
    <property type="term" value="F:structural constituent of ribosome"/>
    <property type="evidence" value="ECO:0007669"/>
    <property type="project" value="InterPro"/>
</dbReference>
<name>A0AAW9PYB8_9CYAN</name>
<evidence type="ECO:0000256" key="3">
    <source>
        <dbReference type="ARBA" id="ARBA00023274"/>
    </source>
</evidence>
<evidence type="ECO:0000256" key="2">
    <source>
        <dbReference type="ARBA" id="ARBA00022980"/>
    </source>
</evidence>
<keyword evidence="2 5" id="KW-0689">Ribosomal protein</keyword>
<dbReference type="NCBIfam" id="TIGR00012">
    <property type="entry name" value="L29"/>
    <property type="match status" value="1"/>
</dbReference>
<dbReference type="PROSITE" id="PS00579">
    <property type="entry name" value="RIBOSOMAL_L29"/>
    <property type="match status" value="1"/>
</dbReference>
<dbReference type="HAMAP" id="MF_00374">
    <property type="entry name" value="Ribosomal_uL29"/>
    <property type="match status" value="1"/>
</dbReference>
<comment type="caution">
    <text evidence="6">The sequence shown here is derived from an EMBL/GenBank/DDBJ whole genome shotgun (WGS) entry which is preliminary data.</text>
</comment>
<protein>
    <recommendedName>
        <fullName evidence="4 5">Large ribosomal subunit protein uL29</fullName>
    </recommendedName>
</protein>
<keyword evidence="3 5" id="KW-0687">Ribonucleoprotein</keyword>
<dbReference type="GO" id="GO:0006412">
    <property type="term" value="P:translation"/>
    <property type="evidence" value="ECO:0007669"/>
    <property type="project" value="UniProtKB-UniRule"/>
</dbReference>
<proteinExistence type="inferred from homology"/>
<evidence type="ECO:0000313" key="7">
    <source>
        <dbReference type="Proteomes" id="UP001333818"/>
    </source>
</evidence>